<dbReference type="PANTHER" id="PTHR24257:SF0">
    <property type="entry name" value="CHYMOTRYPSIN-LIKE ELASTASE FAMILY MEMBER 1"/>
    <property type="match status" value="1"/>
</dbReference>
<protein>
    <recommendedName>
        <fullName evidence="12">pancreatic elastase</fullName>
        <ecNumber evidence="12">3.4.21.36</ecNumber>
    </recommendedName>
</protein>
<feature type="signal peptide" evidence="15">
    <location>
        <begin position="1"/>
        <end position="22"/>
    </location>
</feature>
<feature type="compositionally biased region" description="Acidic residues" evidence="14">
    <location>
        <begin position="60"/>
        <end position="78"/>
    </location>
</feature>
<feature type="region of interest" description="Disordered" evidence="14">
    <location>
        <begin position="48"/>
        <end position="88"/>
    </location>
</feature>
<dbReference type="KEGG" id="char:116222091"/>
<evidence type="ECO:0000256" key="11">
    <source>
        <dbReference type="ARBA" id="ARBA00036864"/>
    </source>
</evidence>
<dbReference type="InterPro" id="IPR043504">
    <property type="entry name" value="Peptidase_S1_PA_chymotrypsin"/>
</dbReference>
<dbReference type="InterPro" id="IPR009003">
    <property type="entry name" value="Peptidase_S1_PA"/>
</dbReference>
<comment type="catalytic activity">
    <reaction evidence="11">
        <text>Hydrolysis of proteins, including elastin. Preferential cleavage: Ala-|-Xaa.</text>
        <dbReference type="EC" id="3.4.21.36"/>
    </reaction>
</comment>
<gene>
    <name evidence="18" type="primary">LOC116222091</name>
</gene>
<dbReference type="PANTHER" id="PTHR24257">
    <property type="entry name" value="CHYMOTRYPSIN-LIKE ELASTASE FAMILY MEMBER"/>
    <property type="match status" value="1"/>
</dbReference>
<dbReference type="GeneID" id="116222091"/>
<evidence type="ECO:0000256" key="2">
    <source>
        <dbReference type="ARBA" id="ARBA00004613"/>
    </source>
</evidence>
<dbReference type="InterPro" id="IPR001314">
    <property type="entry name" value="Peptidase_S1A"/>
</dbReference>
<evidence type="ECO:0000256" key="7">
    <source>
        <dbReference type="ARBA" id="ARBA00022801"/>
    </source>
</evidence>
<accession>A0A6P8G477</accession>
<dbReference type="PROSITE" id="PS50240">
    <property type="entry name" value="TRYPSIN_DOM"/>
    <property type="match status" value="1"/>
</dbReference>
<name>A0A6P8G477_CLUHA</name>
<evidence type="ECO:0000259" key="16">
    <source>
        <dbReference type="PROSITE" id="PS50240"/>
    </source>
</evidence>
<dbReference type="AlphaFoldDB" id="A0A6P8G477"/>
<keyword evidence="7 13" id="KW-0378">Hydrolase</keyword>
<dbReference type="InterPro" id="IPR001254">
    <property type="entry name" value="Trypsin_dom"/>
</dbReference>
<dbReference type="InterPro" id="IPR018114">
    <property type="entry name" value="TRYPSIN_HIS"/>
</dbReference>
<evidence type="ECO:0000256" key="8">
    <source>
        <dbReference type="ARBA" id="ARBA00022825"/>
    </source>
</evidence>
<dbReference type="RefSeq" id="XP_031430711.1">
    <property type="nucleotide sequence ID" value="XM_031574851.2"/>
</dbReference>
<dbReference type="PROSITE" id="PS00134">
    <property type="entry name" value="TRYPSIN_HIS"/>
    <property type="match status" value="1"/>
</dbReference>
<dbReference type="OrthoDB" id="5597713at2759"/>
<dbReference type="CDD" id="cd00190">
    <property type="entry name" value="Tryp_SPc"/>
    <property type="match status" value="1"/>
</dbReference>
<evidence type="ECO:0000256" key="3">
    <source>
        <dbReference type="ARBA" id="ARBA00022525"/>
    </source>
</evidence>
<dbReference type="Proteomes" id="UP000515152">
    <property type="component" value="Chromosome 10"/>
</dbReference>
<dbReference type="SMART" id="SM00020">
    <property type="entry name" value="Tryp_SPc"/>
    <property type="match status" value="1"/>
</dbReference>
<evidence type="ECO:0000256" key="9">
    <source>
        <dbReference type="ARBA" id="ARBA00022837"/>
    </source>
</evidence>
<keyword evidence="4 13" id="KW-0645">Protease</keyword>
<feature type="domain" description="Peptidase S1" evidence="16">
    <location>
        <begin position="158"/>
        <end position="395"/>
    </location>
</feature>
<evidence type="ECO:0000256" key="13">
    <source>
        <dbReference type="RuleBase" id="RU363034"/>
    </source>
</evidence>
<evidence type="ECO:0000256" key="10">
    <source>
        <dbReference type="ARBA" id="ARBA00023157"/>
    </source>
</evidence>
<comment type="cofactor">
    <cofactor evidence="1">
        <name>Ca(2+)</name>
        <dbReference type="ChEBI" id="CHEBI:29108"/>
    </cofactor>
</comment>
<dbReference type="GO" id="GO:0006508">
    <property type="term" value="P:proteolysis"/>
    <property type="evidence" value="ECO:0007669"/>
    <property type="project" value="UniProtKB-KW"/>
</dbReference>
<dbReference type="FunFam" id="2.40.10.10:FF:000120">
    <property type="entry name" value="Putative serine protease"/>
    <property type="match status" value="1"/>
</dbReference>
<keyword evidence="3" id="KW-0964">Secreted</keyword>
<dbReference type="GO" id="GO:0046872">
    <property type="term" value="F:metal ion binding"/>
    <property type="evidence" value="ECO:0007669"/>
    <property type="project" value="UniProtKB-KW"/>
</dbReference>
<dbReference type="Gene3D" id="2.40.10.10">
    <property type="entry name" value="Trypsin-like serine proteases"/>
    <property type="match status" value="2"/>
</dbReference>
<dbReference type="InterPro" id="IPR050850">
    <property type="entry name" value="Peptidase_S1_Elastase_sf"/>
</dbReference>
<keyword evidence="17" id="KW-1185">Reference proteome</keyword>
<dbReference type="SUPFAM" id="SSF50494">
    <property type="entry name" value="Trypsin-like serine proteases"/>
    <property type="match status" value="1"/>
</dbReference>
<evidence type="ECO:0000256" key="14">
    <source>
        <dbReference type="SAM" id="MobiDB-lite"/>
    </source>
</evidence>
<dbReference type="EC" id="3.4.21.36" evidence="12"/>
<evidence type="ECO:0000313" key="18">
    <source>
        <dbReference type="RefSeq" id="XP_031430711.1"/>
    </source>
</evidence>
<evidence type="ECO:0000313" key="17">
    <source>
        <dbReference type="Proteomes" id="UP000515152"/>
    </source>
</evidence>
<keyword evidence="9" id="KW-0106">Calcium</keyword>
<organism evidence="17 18">
    <name type="scientific">Clupea harengus</name>
    <name type="common">Atlantic herring</name>
    <dbReference type="NCBI Taxonomy" id="7950"/>
    <lineage>
        <taxon>Eukaryota</taxon>
        <taxon>Metazoa</taxon>
        <taxon>Chordata</taxon>
        <taxon>Craniata</taxon>
        <taxon>Vertebrata</taxon>
        <taxon>Euteleostomi</taxon>
        <taxon>Actinopterygii</taxon>
        <taxon>Neopterygii</taxon>
        <taxon>Teleostei</taxon>
        <taxon>Clupei</taxon>
        <taxon>Clupeiformes</taxon>
        <taxon>Clupeoidei</taxon>
        <taxon>Clupeidae</taxon>
        <taxon>Clupea</taxon>
    </lineage>
</organism>
<keyword evidence="5" id="KW-0479">Metal-binding</keyword>
<dbReference type="GO" id="GO:0005615">
    <property type="term" value="C:extracellular space"/>
    <property type="evidence" value="ECO:0007669"/>
    <property type="project" value="TreeGrafter"/>
</dbReference>
<evidence type="ECO:0000256" key="4">
    <source>
        <dbReference type="ARBA" id="ARBA00022670"/>
    </source>
</evidence>
<proteinExistence type="predicted"/>
<evidence type="ECO:0000256" key="1">
    <source>
        <dbReference type="ARBA" id="ARBA00001913"/>
    </source>
</evidence>
<reference evidence="18" key="1">
    <citation type="submission" date="2025-08" db="UniProtKB">
        <authorList>
            <consortium name="RefSeq"/>
        </authorList>
    </citation>
    <scope>IDENTIFICATION</scope>
</reference>
<keyword evidence="10" id="KW-1015">Disulfide bond</keyword>
<feature type="chain" id="PRO_5027909728" description="pancreatic elastase" evidence="15">
    <location>
        <begin position="23"/>
        <end position="396"/>
    </location>
</feature>
<comment type="subcellular location">
    <subcellularLocation>
        <location evidence="2">Secreted</location>
    </subcellularLocation>
</comment>
<evidence type="ECO:0000256" key="6">
    <source>
        <dbReference type="ARBA" id="ARBA00022729"/>
    </source>
</evidence>
<dbReference type="InterPro" id="IPR033116">
    <property type="entry name" value="TRYPSIN_SER"/>
</dbReference>
<keyword evidence="8 13" id="KW-0720">Serine protease</keyword>
<dbReference type="GO" id="GO:0004252">
    <property type="term" value="F:serine-type endopeptidase activity"/>
    <property type="evidence" value="ECO:0007669"/>
    <property type="project" value="UniProtKB-EC"/>
</dbReference>
<dbReference type="PROSITE" id="PS00135">
    <property type="entry name" value="TRYPSIN_SER"/>
    <property type="match status" value="1"/>
</dbReference>
<sequence length="396" mass="43327">MGILPILSILYALFAMNMATDAVAPAQPNTLELSKKMDVTLNDALAKSEDIASDNPVEKQEEEVADALGDDEDDEDAAADTPEPAGFDVEVTDALAEDDTAEVDELQGEDSEALDGDEDVAAENEETPADAPAPAELEEALSKANTSADSKGSIEKRVVGGSVSSWSLWRWQVSLQYKSGSRYIHTCGGILVKRNWVMTAAHCVDSRRVYRVVAGERDLNKQNCREQYLGVYRIYRHSSWNKRVAYGNDIALLRLRSYATVNRYVQLAVLPPANQVLRHGYGSCYVSGWGRTSTRGRISNLLRHARLPIVSYGTCRNRYWWGTTVKSTMVCAGGNGRQAGCFGDSGGPLNCHVGGKWVIHGITSFVSSRGCNVVRKPTVFTRVSAHMCWIRTLIGA</sequence>
<dbReference type="Pfam" id="PF00089">
    <property type="entry name" value="Trypsin"/>
    <property type="match status" value="1"/>
</dbReference>
<evidence type="ECO:0000256" key="15">
    <source>
        <dbReference type="SAM" id="SignalP"/>
    </source>
</evidence>
<dbReference type="PRINTS" id="PR00722">
    <property type="entry name" value="CHYMOTRYPSIN"/>
</dbReference>
<evidence type="ECO:0000256" key="5">
    <source>
        <dbReference type="ARBA" id="ARBA00022723"/>
    </source>
</evidence>
<evidence type="ECO:0000256" key="12">
    <source>
        <dbReference type="ARBA" id="ARBA00039015"/>
    </source>
</evidence>
<keyword evidence="6 15" id="KW-0732">Signal</keyword>